<feature type="domain" description="ATPase AAA-type core" evidence="1">
    <location>
        <begin position="51"/>
        <end position="176"/>
    </location>
</feature>
<dbReference type="Proteomes" id="UP000256542">
    <property type="component" value="Unassembled WGS sequence"/>
</dbReference>
<comment type="caution">
    <text evidence="2">The sequence shown here is derived from an EMBL/GenBank/DDBJ whole genome shotgun (WGS) entry which is preliminary data.</text>
</comment>
<name>A0A3E0D9W0_9GAMM</name>
<dbReference type="Gene3D" id="3.40.50.300">
    <property type="entry name" value="P-loop containing nucleotide triphosphate hydrolases"/>
    <property type="match status" value="1"/>
</dbReference>
<dbReference type="PANTHER" id="PTHR40396">
    <property type="entry name" value="ATPASE-LIKE PROTEIN"/>
    <property type="match status" value="1"/>
</dbReference>
<sequence length="442" mass="51201">MLVDFSVQNFTSFNQMQEFSMVASTSTKERVELDNTYEINQFGIKEILKSAAIFGANGSGKSNVVMAIGALKSLLVRSLDTNSDETTSNIIPFLLKKDFFDFPSEFEVSFLAEGNLYRYGISIENDSIDEEWLYWTKSSRETLLFHRKKQTLEFNNRSFSEAKIFTRKEGDEIVIEKTKTSVPFVSVLAKFDGEKSNIVFNWFKKVNTISGLREFGFRDFTTNLFEKDESFRAWALDILKSFQIDSINIVEFDKEFPINKKNKSIKNEELLDVVSKLEGFLEKNKIKEKRIEVVKKGGNGEMYSIPLSMESEGTQKLIYLLGPIYDVMANDKILIIDEFDNKFHTLLCKFIIDLYNKKSFGSSQIILTCHDTNLLTKELFRRDQIWFVEKNERHESELYSLVEYKEHYARKGNSYSKDYLQGKYGAIPLFKDISELGEKLNG</sequence>
<accession>A0A3E0D9W0</accession>
<dbReference type="AlphaFoldDB" id="A0A3E0D9W0"/>
<feature type="domain" description="ATPase AAA-type core" evidence="1">
    <location>
        <begin position="274"/>
        <end position="375"/>
    </location>
</feature>
<evidence type="ECO:0000313" key="3">
    <source>
        <dbReference type="Proteomes" id="UP000256542"/>
    </source>
</evidence>
<proteinExistence type="predicted"/>
<organism evidence="2 3">
    <name type="scientific">Marinomonas pollencensis</name>
    <dbReference type="NCBI Taxonomy" id="491954"/>
    <lineage>
        <taxon>Bacteria</taxon>
        <taxon>Pseudomonadati</taxon>
        <taxon>Pseudomonadota</taxon>
        <taxon>Gammaproteobacteria</taxon>
        <taxon>Oceanospirillales</taxon>
        <taxon>Oceanospirillaceae</taxon>
        <taxon>Marinomonas</taxon>
    </lineage>
</organism>
<dbReference type="RefSeq" id="WP_115899184.1">
    <property type="nucleotide sequence ID" value="NZ_QUNG01000020.1"/>
</dbReference>
<dbReference type="Pfam" id="PF13304">
    <property type="entry name" value="AAA_21"/>
    <property type="match status" value="2"/>
</dbReference>
<dbReference type="EMBL" id="QUNG01000020">
    <property type="protein sequence ID" value="REG79367.1"/>
    <property type="molecule type" value="Genomic_DNA"/>
</dbReference>
<keyword evidence="3" id="KW-1185">Reference proteome</keyword>
<dbReference type="GO" id="GO:0005524">
    <property type="term" value="F:ATP binding"/>
    <property type="evidence" value="ECO:0007669"/>
    <property type="project" value="InterPro"/>
</dbReference>
<dbReference type="InterPro" id="IPR003959">
    <property type="entry name" value="ATPase_AAA_core"/>
</dbReference>
<dbReference type="PANTHER" id="PTHR40396:SF1">
    <property type="entry name" value="ATPASE AAA-TYPE CORE DOMAIN-CONTAINING PROTEIN"/>
    <property type="match status" value="1"/>
</dbReference>
<dbReference type="OrthoDB" id="9809324at2"/>
<dbReference type="GO" id="GO:0016887">
    <property type="term" value="F:ATP hydrolysis activity"/>
    <property type="evidence" value="ECO:0007669"/>
    <property type="project" value="InterPro"/>
</dbReference>
<gene>
    <name evidence="2" type="ORF">DFP81_12028</name>
</gene>
<dbReference type="InterPro" id="IPR027417">
    <property type="entry name" value="P-loop_NTPase"/>
</dbReference>
<evidence type="ECO:0000259" key="1">
    <source>
        <dbReference type="Pfam" id="PF13304"/>
    </source>
</evidence>
<protein>
    <recommendedName>
        <fullName evidence="1">ATPase AAA-type core domain-containing protein</fullName>
    </recommendedName>
</protein>
<dbReference type="SUPFAM" id="SSF52540">
    <property type="entry name" value="P-loop containing nucleoside triphosphate hydrolases"/>
    <property type="match status" value="1"/>
</dbReference>
<reference evidence="2 3" key="1">
    <citation type="submission" date="2018-08" db="EMBL/GenBank/DDBJ databases">
        <title>Genomic Encyclopedia of Type Strains, Phase III (KMG-III): the genomes of soil and plant-associated and newly described type strains.</title>
        <authorList>
            <person name="Whitman W."/>
        </authorList>
    </citation>
    <scope>NUCLEOTIDE SEQUENCE [LARGE SCALE GENOMIC DNA]</scope>
    <source>
        <strain evidence="2 3">CECT 7375</strain>
    </source>
</reference>
<evidence type="ECO:0000313" key="2">
    <source>
        <dbReference type="EMBL" id="REG79367.1"/>
    </source>
</evidence>